<dbReference type="PANTHER" id="PTHR35807">
    <property type="entry name" value="TRANSCRIPTIONAL REGULATOR REDD-RELATED"/>
    <property type="match status" value="1"/>
</dbReference>
<dbReference type="SUPFAM" id="SSF52540">
    <property type="entry name" value="P-loop containing nucleoside triphosphate hydrolases"/>
    <property type="match status" value="1"/>
</dbReference>
<dbReference type="GO" id="GO:0003677">
    <property type="term" value="F:DNA binding"/>
    <property type="evidence" value="ECO:0007669"/>
    <property type="project" value="UniProtKB-UniRule"/>
</dbReference>
<keyword evidence="3 5" id="KW-0238">DNA-binding</keyword>
<keyword evidence="8" id="KW-1185">Reference proteome</keyword>
<dbReference type="GO" id="GO:0006355">
    <property type="term" value="P:regulation of DNA-templated transcription"/>
    <property type="evidence" value="ECO:0007669"/>
    <property type="project" value="InterPro"/>
</dbReference>
<dbReference type="InterPro" id="IPR036388">
    <property type="entry name" value="WH-like_DNA-bd_sf"/>
</dbReference>
<comment type="caution">
    <text evidence="7">The sequence shown here is derived from an EMBL/GenBank/DDBJ whole genome shotgun (WGS) entry which is preliminary data.</text>
</comment>
<feature type="domain" description="OmpR/PhoB-type" evidence="6">
    <location>
        <begin position="1"/>
        <end position="93"/>
    </location>
</feature>
<sequence>MSFEFRLLGTVEAVHDGKLVDLGPGKQRAVLAALLVDANDVVSVDLLVSRVWGDTPPHHPQNTLYTYLSRLRRALAGAEEVSLERRCGYLIRVDDSAIDLNRFHRLVEQAGDAADDTAKRLFDQAFALWQGQPLSGLDTPWANEVRNAAQQAKHHAELDHADVELRRGGHAALVLRLATLAAEHPLDERLTGQLMLALYRCGRQHEALEQYRRSAVLMAEELGVDLSPPLRELHRRILAADPALSTPERAVEVRSAADTAATRLVPRHLPAAPWGFVGRERELAELSTALSGQKDGTRIPVVTGPGGVGKTWLALRWAHQHADHFPDGQLYLDLRGFTPGKEPLAPETAVRDLLHALGVEQAHVPVGSGATALYRGLLAERRVLVVLDNARDAAQVIPLLPGGRSSCVLVTSRDRLGGLVTGHGGASLRLGPLSEAAAFSLLALHLGGDRVTTERGAVSALLEGCARLPLALRIMAVRAAMAPDLPLSALAEEVRDERTRLDALTIGDDVADLRVALSATYSALSADAAWLLGLVSLEPGDDIELTSAATLAGLPTSRTRTLLREAVNTHLLDQHAPNRYRMSDLDRRYAAERAAGALPSEHRPAALRRPLPRLARESTSSKLPNAVFSDRQVALTDVQACCSDQLTQVRPTRSHSCAAARERRCQVVTPFMVRIPQRES</sequence>
<gene>
    <name evidence="7" type="ORF">GCM10010185_43630</name>
</gene>
<dbReference type="SUPFAM" id="SSF46894">
    <property type="entry name" value="C-terminal effector domain of the bipartite response regulators"/>
    <property type="match status" value="1"/>
</dbReference>
<reference evidence="7" key="1">
    <citation type="journal article" date="2014" name="Int. J. Syst. Evol. Microbiol.">
        <title>Complete genome sequence of Corynebacterium casei LMG S-19264T (=DSM 44701T), isolated from a smear-ripened cheese.</title>
        <authorList>
            <consortium name="US DOE Joint Genome Institute (JGI-PGF)"/>
            <person name="Walter F."/>
            <person name="Albersmeier A."/>
            <person name="Kalinowski J."/>
            <person name="Ruckert C."/>
        </authorList>
    </citation>
    <scope>NUCLEOTIDE SEQUENCE</scope>
    <source>
        <strain evidence="7">JCM 3313</strain>
    </source>
</reference>
<dbReference type="PROSITE" id="PS51755">
    <property type="entry name" value="OMPR_PHOB"/>
    <property type="match status" value="1"/>
</dbReference>
<dbReference type="SUPFAM" id="SSF48452">
    <property type="entry name" value="TPR-like"/>
    <property type="match status" value="1"/>
</dbReference>
<dbReference type="Proteomes" id="UP000639606">
    <property type="component" value="Unassembled WGS sequence"/>
</dbReference>
<dbReference type="PRINTS" id="PR00364">
    <property type="entry name" value="DISEASERSIST"/>
</dbReference>
<organism evidence="7 8">
    <name type="scientific">Saccharothrix coeruleofusca</name>
    <dbReference type="NCBI Taxonomy" id="33919"/>
    <lineage>
        <taxon>Bacteria</taxon>
        <taxon>Bacillati</taxon>
        <taxon>Actinomycetota</taxon>
        <taxon>Actinomycetes</taxon>
        <taxon>Pseudonocardiales</taxon>
        <taxon>Pseudonocardiaceae</taxon>
        <taxon>Saccharothrix</taxon>
    </lineage>
</organism>
<dbReference type="InterPro" id="IPR027417">
    <property type="entry name" value="P-loop_NTPase"/>
</dbReference>
<reference evidence="7" key="2">
    <citation type="submission" date="2020-09" db="EMBL/GenBank/DDBJ databases">
        <authorList>
            <person name="Sun Q."/>
            <person name="Ohkuma M."/>
        </authorList>
    </citation>
    <scope>NUCLEOTIDE SEQUENCE</scope>
    <source>
        <strain evidence="7">JCM 3313</strain>
    </source>
</reference>
<dbReference type="InterPro" id="IPR001867">
    <property type="entry name" value="OmpR/PhoB-type_DNA-bd"/>
</dbReference>
<evidence type="ECO:0000313" key="7">
    <source>
        <dbReference type="EMBL" id="GGP66279.1"/>
    </source>
</evidence>
<protein>
    <recommendedName>
        <fullName evidence="6">OmpR/PhoB-type domain-containing protein</fullName>
    </recommendedName>
</protein>
<dbReference type="SMART" id="SM00862">
    <property type="entry name" value="Trans_reg_C"/>
    <property type="match status" value="1"/>
</dbReference>
<dbReference type="Pfam" id="PF03704">
    <property type="entry name" value="BTAD"/>
    <property type="match status" value="1"/>
</dbReference>
<evidence type="ECO:0000313" key="8">
    <source>
        <dbReference type="Proteomes" id="UP000639606"/>
    </source>
</evidence>
<evidence type="ECO:0000256" key="3">
    <source>
        <dbReference type="ARBA" id="ARBA00023125"/>
    </source>
</evidence>
<keyword evidence="4" id="KW-0804">Transcription</keyword>
<keyword evidence="2" id="KW-0805">Transcription regulation</keyword>
<dbReference type="Pfam" id="PF00486">
    <property type="entry name" value="Trans_reg_C"/>
    <property type="match status" value="1"/>
</dbReference>
<dbReference type="Gene3D" id="3.40.50.300">
    <property type="entry name" value="P-loop containing nucleotide triphosphate hydrolases"/>
    <property type="match status" value="1"/>
</dbReference>
<dbReference type="InterPro" id="IPR011990">
    <property type="entry name" value="TPR-like_helical_dom_sf"/>
</dbReference>
<dbReference type="RefSeq" id="WP_189225153.1">
    <property type="nucleotide sequence ID" value="NZ_BMRG01000009.1"/>
</dbReference>
<evidence type="ECO:0000259" key="6">
    <source>
        <dbReference type="PROSITE" id="PS51755"/>
    </source>
</evidence>
<dbReference type="InterPro" id="IPR016032">
    <property type="entry name" value="Sig_transdc_resp-reg_C-effctor"/>
</dbReference>
<dbReference type="InterPro" id="IPR005158">
    <property type="entry name" value="BTAD"/>
</dbReference>
<accession>A0A918APC6</accession>
<evidence type="ECO:0000256" key="5">
    <source>
        <dbReference type="PROSITE-ProRule" id="PRU01091"/>
    </source>
</evidence>
<dbReference type="PANTHER" id="PTHR35807:SF1">
    <property type="entry name" value="TRANSCRIPTIONAL REGULATOR REDD"/>
    <property type="match status" value="1"/>
</dbReference>
<name>A0A918APC6_9PSEU</name>
<dbReference type="Gene3D" id="1.10.10.10">
    <property type="entry name" value="Winged helix-like DNA-binding domain superfamily/Winged helix DNA-binding domain"/>
    <property type="match status" value="1"/>
</dbReference>
<evidence type="ECO:0000256" key="1">
    <source>
        <dbReference type="ARBA" id="ARBA00005820"/>
    </source>
</evidence>
<evidence type="ECO:0000256" key="2">
    <source>
        <dbReference type="ARBA" id="ARBA00023015"/>
    </source>
</evidence>
<dbReference type="InterPro" id="IPR051677">
    <property type="entry name" value="AfsR-DnrI-RedD_regulator"/>
</dbReference>
<proteinExistence type="inferred from homology"/>
<dbReference type="CDD" id="cd15831">
    <property type="entry name" value="BTAD"/>
    <property type="match status" value="1"/>
</dbReference>
<dbReference type="Gene3D" id="1.25.40.10">
    <property type="entry name" value="Tetratricopeptide repeat domain"/>
    <property type="match status" value="1"/>
</dbReference>
<feature type="DNA-binding region" description="OmpR/PhoB-type" evidence="5">
    <location>
        <begin position="1"/>
        <end position="93"/>
    </location>
</feature>
<dbReference type="AlphaFoldDB" id="A0A918APC6"/>
<dbReference type="SMART" id="SM01043">
    <property type="entry name" value="BTAD"/>
    <property type="match status" value="1"/>
</dbReference>
<comment type="similarity">
    <text evidence="1">Belongs to the AfsR/DnrI/RedD regulatory family.</text>
</comment>
<dbReference type="GO" id="GO:0000160">
    <property type="term" value="P:phosphorelay signal transduction system"/>
    <property type="evidence" value="ECO:0007669"/>
    <property type="project" value="InterPro"/>
</dbReference>
<evidence type="ECO:0000256" key="4">
    <source>
        <dbReference type="ARBA" id="ARBA00023163"/>
    </source>
</evidence>
<dbReference type="EMBL" id="BMRG01000009">
    <property type="protein sequence ID" value="GGP66279.1"/>
    <property type="molecule type" value="Genomic_DNA"/>
</dbReference>